<comment type="caution">
    <text evidence="1">The sequence shown here is derived from an EMBL/GenBank/DDBJ whole genome shotgun (WGS) entry which is preliminary data.</text>
</comment>
<dbReference type="Proteomes" id="UP000289482">
    <property type="component" value="Unassembled WGS sequence"/>
</dbReference>
<reference evidence="1 2" key="1">
    <citation type="submission" date="2019-01" db="EMBL/GenBank/DDBJ databases">
        <title>Draft genome sequences of the type strain Streptomyces sioyaensis DSM 40032 and its novel strain, TM32, a thermotolerant antibiotics-producing actinobacterium.</title>
        <authorList>
            <person name="Nakaew N."/>
            <person name="Lumyong S."/>
            <person name="Sloan W.T."/>
            <person name="Sungthong R."/>
        </authorList>
    </citation>
    <scope>NUCLEOTIDE SEQUENCE [LARGE SCALE GENOMIC DNA]</scope>
    <source>
        <strain evidence="1 2">DSM 40032</strain>
    </source>
</reference>
<evidence type="ECO:0000313" key="1">
    <source>
        <dbReference type="EMBL" id="RXS64850.1"/>
    </source>
</evidence>
<sequence>MALVAAATVELRGPLLHRDYCFECIAAETGQPLQQLQPRRRQVGPAVPVLVAFTAVRARPDGTI</sequence>
<dbReference type="EMBL" id="SDIF01000061">
    <property type="protein sequence ID" value="RXS64850.1"/>
    <property type="molecule type" value="Genomic_DNA"/>
</dbReference>
<name>A0A4V1NPH6_9ACTN</name>
<organism evidence="1 2">
    <name type="scientific">Streptomyces sioyaensis</name>
    <dbReference type="NCBI Taxonomy" id="67364"/>
    <lineage>
        <taxon>Bacteria</taxon>
        <taxon>Bacillati</taxon>
        <taxon>Actinomycetota</taxon>
        <taxon>Actinomycetes</taxon>
        <taxon>Kitasatosporales</taxon>
        <taxon>Streptomycetaceae</taxon>
        <taxon>Streptomyces</taxon>
    </lineage>
</organism>
<accession>A0A4V1NPH6</accession>
<protein>
    <submittedName>
        <fullName evidence="1">Uncharacterized protein</fullName>
    </submittedName>
</protein>
<keyword evidence="2" id="KW-1185">Reference proteome</keyword>
<gene>
    <name evidence="1" type="ORF">EST54_20705</name>
</gene>
<evidence type="ECO:0000313" key="2">
    <source>
        <dbReference type="Proteomes" id="UP000289482"/>
    </source>
</evidence>
<dbReference type="AlphaFoldDB" id="A0A4V1NPH6"/>
<proteinExistence type="predicted"/>